<feature type="transmembrane region" description="Helical" evidence="1">
    <location>
        <begin position="35"/>
        <end position="60"/>
    </location>
</feature>
<evidence type="ECO:0000313" key="3">
    <source>
        <dbReference type="Proteomes" id="UP000216943"/>
    </source>
</evidence>
<keyword evidence="1" id="KW-0812">Transmembrane</keyword>
<gene>
    <name evidence="2" type="ORF">CJJ23_01490</name>
</gene>
<accession>A0A269TJE0</accession>
<sequence length="349" mass="40075">MFGNRNNNLGINSLDPRVNIKIFEELWKERRLQKIWIWAFFAVIIAVFAIAAGITIARFVQLYTPTETTSFYYESFSSWVRAHATSGASEQEILNYIASFASRYQGTLIFSAFVIGSLTILIWSFLHSYSNAVSKKTFHLLSRFASTGINFALAFLTFTTIYTLAQLTYGIYTQNQQLYVLELVQIIVYPILLVVSIVVSRMYRQVIMSYWKVYFTELQKIHAEEIRKSILNGDLSAFDPFGFAAGAGASMNQHQDSYRANARSNRFEEDPDSLVTEVKEEGEVAKPNKGKQFAPELSKEEKDYQTVFNLKIEQIHKMAEKLDIYGYKEMSKEELVRKIIDLSSEKSNK</sequence>
<evidence type="ECO:0000313" key="2">
    <source>
        <dbReference type="EMBL" id="PAK21603.1"/>
    </source>
</evidence>
<proteinExistence type="predicted"/>
<dbReference type="AlphaFoldDB" id="A0A269TJE0"/>
<organism evidence="2 3">
    <name type="scientific">Mycoplasmopsis agassizii</name>
    <dbReference type="NCBI Taxonomy" id="33922"/>
    <lineage>
        <taxon>Bacteria</taxon>
        <taxon>Bacillati</taxon>
        <taxon>Mycoplasmatota</taxon>
        <taxon>Mycoplasmoidales</taxon>
        <taxon>Metamycoplasmataceae</taxon>
        <taxon>Mycoplasmopsis</taxon>
    </lineage>
</organism>
<reference evidence="3" key="1">
    <citation type="submission" date="2017-08" db="EMBL/GenBank/DDBJ databases">
        <authorList>
            <person name="Alvarez-Ponce D."/>
            <person name="Weitzman C.L."/>
            <person name="Tillett R.L."/>
            <person name="Sandmeier F.C."/>
            <person name="Tracy C.R."/>
        </authorList>
    </citation>
    <scope>NUCLEOTIDE SEQUENCE [LARGE SCALE GENOMIC DNA]</scope>
    <source>
        <strain evidence="3">723</strain>
    </source>
</reference>
<dbReference type="OrthoDB" id="397473at2"/>
<keyword evidence="1" id="KW-1133">Transmembrane helix</keyword>
<keyword evidence="1" id="KW-0472">Membrane</keyword>
<comment type="caution">
    <text evidence="2">The sequence shown here is derived from an EMBL/GenBank/DDBJ whole genome shotgun (WGS) entry which is preliminary data.</text>
</comment>
<feature type="transmembrane region" description="Helical" evidence="1">
    <location>
        <begin position="147"/>
        <end position="172"/>
    </location>
</feature>
<dbReference type="RefSeq" id="WP_095334615.1">
    <property type="nucleotide sequence ID" value="NZ_NQNY01000003.1"/>
</dbReference>
<evidence type="ECO:0000256" key="1">
    <source>
        <dbReference type="SAM" id="Phobius"/>
    </source>
</evidence>
<name>A0A269TJE0_9BACT</name>
<protein>
    <submittedName>
        <fullName evidence="2">Uncharacterized protein</fullName>
    </submittedName>
</protein>
<feature type="transmembrane region" description="Helical" evidence="1">
    <location>
        <begin position="178"/>
        <end position="199"/>
    </location>
</feature>
<dbReference type="Proteomes" id="UP000216943">
    <property type="component" value="Unassembled WGS sequence"/>
</dbReference>
<dbReference type="EMBL" id="NQNY01000003">
    <property type="protein sequence ID" value="PAK21603.1"/>
    <property type="molecule type" value="Genomic_DNA"/>
</dbReference>
<feature type="transmembrane region" description="Helical" evidence="1">
    <location>
        <begin position="108"/>
        <end position="126"/>
    </location>
</feature>